<dbReference type="Proteomes" id="UP001152795">
    <property type="component" value="Unassembled WGS sequence"/>
</dbReference>
<comment type="similarity">
    <text evidence="1">Belongs to the GPATCH11 family.</text>
</comment>
<name>A0A7D9DMV9_PARCT</name>
<dbReference type="Pfam" id="PF01585">
    <property type="entry name" value="G-patch"/>
    <property type="match status" value="1"/>
</dbReference>
<evidence type="ECO:0000313" key="6">
    <source>
        <dbReference type="Proteomes" id="UP001152795"/>
    </source>
</evidence>
<dbReference type="SMART" id="SM01173">
    <property type="entry name" value="DUF4187"/>
    <property type="match status" value="1"/>
</dbReference>
<dbReference type="GO" id="GO:0000776">
    <property type="term" value="C:kinetochore"/>
    <property type="evidence" value="ECO:0007669"/>
    <property type="project" value="TreeGrafter"/>
</dbReference>
<comment type="caution">
    <text evidence="5">The sequence shown here is derived from an EMBL/GenBank/DDBJ whole genome shotgun (WGS) entry which is preliminary data.</text>
</comment>
<dbReference type="Pfam" id="PF13821">
    <property type="entry name" value="DUF4187"/>
    <property type="match status" value="1"/>
</dbReference>
<dbReference type="SMART" id="SM00443">
    <property type="entry name" value="G_patch"/>
    <property type="match status" value="1"/>
</dbReference>
<feature type="compositionally biased region" description="Basic and acidic residues" evidence="4">
    <location>
        <begin position="49"/>
        <end position="78"/>
    </location>
</feature>
<dbReference type="EMBL" id="CACRXK020001436">
    <property type="protein sequence ID" value="CAB3989149.1"/>
    <property type="molecule type" value="Genomic_DNA"/>
</dbReference>
<protein>
    <recommendedName>
        <fullName evidence="2">G patch domain-containing protein 11</fullName>
    </recommendedName>
    <alternativeName>
        <fullName evidence="3">Coiled-coil domain-containing protein 75</fullName>
    </alternativeName>
</protein>
<feature type="region of interest" description="Disordered" evidence="4">
    <location>
        <begin position="104"/>
        <end position="130"/>
    </location>
</feature>
<evidence type="ECO:0000256" key="2">
    <source>
        <dbReference type="ARBA" id="ARBA00021978"/>
    </source>
</evidence>
<dbReference type="InterPro" id="IPR025239">
    <property type="entry name" value="DUF4187"/>
</dbReference>
<dbReference type="OrthoDB" id="786951at2759"/>
<dbReference type="PROSITE" id="PS50174">
    <property type="entry name" value="G_PATCH"/>
    <property type="match status" value="1"/>
</dbReference>
<dbReference type="InterPro" id="IPR000467">
    <property type="entry name" value="G_patch_dom"/>
</dbReference>
<reference evidence="5" key="1">
    <citation type="submission" date="2020-04" db="EMBL/GenBank/DDBJ databases">
        <authorList>
            <person name="Alioto T."/>
            <person name="Alioto T."/>
            <person name="Gomez Garrido J."/>
        </authorList>
    </citation>
    <scope>NUCLEOTIDE SEQUENCE</scope>
    <source>
        <strain evidence="5">A484AB</strain>
    </source>
</reference>
<dbReference type="PANTHER" id="PTHR21032:SF0">
    <property type="entry name" value="G PATCH DOMAIN-CONTAINING PROTEIN 11"/>
    <property type="match status" value="1"/>
</dbReference>
<sequence>MFCGCYNLHEVLTKTNMADEEEDYMSDAFLLGLEDTRPGLAFGAAAREYKKETNRKQKETENRVKPLKQRESERREKALSNAIDSSNKGFALLQKMGYKEGKGLGKLGEGRKEPIPLSIKEGRGGLGQESELKRKQEMQQKYLQVAREKRVKLEAKQQEQFREKQKEIFSNKQVDKDLFQSQKACEQLDKAKNLSCNEVWFWPQTLTETDEEEYDEEEYEEDEVEEMESSEKLVILTEYLRRVHLYCIWCGTSFTGGIIANFKVSSTDSHLTFDQITNGLSFCSSDDEDLKENCPGDTSSAHDDY</sequence>
<organism evidence="5 6">
    <name type="scientific">Paramuricea clavata</name>
    <name type="common">Red gorgonian</name>
    <name type="synonym">Violescent sea-whip</name>
    <dbReference type="NCBI Taxonomy" id="317549"/>
    <lineage>
        <taxon>Eukaryota</taxon>
        <taxon>Metazoa</taxon>
        <taxon>Cnidaria</taxon>
        <taxon>Anthozoa</taxon>
        <taxon>Octocorallia</taxon>
        <taxon>Malacalcyonacea</taxon>
        <taxon>Plexauridae</taxon>
        <taxon>Paramuricea</taxon>
    </lineage>
</organism>
<gene>
    <name evidence="5" type="ORF">PACLA_8A059212</name>
</gene>
<evidence type="ECO:0000256" key="1">
    <source>
        <dbReference type="ARBA" id="ARBA00007140"/>
    </source>
</evidence>
<evidence type="ECO:0000313" key="5">
    <source>
        <dbReference type="EMBL" id="CAB3989149.1"/>
    </source>
</evidence>
<dbReference type="GO" id="GO:0003676">
    <property type="term" value="F:nucleic acid binding"/>
    <property type="evidence" value="ECO:0007669"/>
    <property type="project" value="InterPro"/>
</dbReference>
<feature type="compositionally biased region" description="Basic and acidic residues" evidence="4">
    <location>
        <begin position="104"/>
        <end position="114"/>
    </location>
</feature>
<keyword evidence="6" id="KW-1185">Reference proteome</keyword>
<accession>A0A7D9DMV9</accession>
<evidence type="ECO:0000256" key="4">
    <source>
        <dbReference type="SAM" id="MobiDB-lite"/>
    </source>
</evidence>
<dbReference type="AlphaFoldDB" id="A0A7D9DMV9"/>
<proteinExistence type="inferred from homology"/>
<dbReference type="InterPro" id="IPR039249">
    <property type="entry name" value="GPATCH11"/>
</dbReference>
<dbReference type="PANTHER" id="PTHR21032">
    <property type="entry name" value="G PATCH DOMAIN-CONTAINING PROTEIN 11"/>
    <property type="match status" value="1"/>
</dbReference>
<feature type="region of interest" description="Disordered" evidence="4">
    <location>
        <begin position="49"/>
        <end position="81"/>
    </location>
</feature>
<evidence type="ECO:0000256" key="3">
    <source>
        <dbReference type="ARBA" id="ARBA00030688"/>
    </source>
</evidence>